<dbReference type="GO" id="GO:0061799">
    <property type="term" value="F:cyclic pyranopterin monophosphate synthase activity"/>
    <property type="evidence" value="ECO:0007669"/>
    <property type="project" value="TreeGrafter"/>
</dbReference>
<evidence type="ECO:0000256" key="10">
    <source>
        <dbReference type="ARBA" id="ARBA00023239"/>
    </source>
</evidence>
<evidence type="ECO:0000256" key="9">
    <source>
        <dbReference type="ARBA" id="ARBA00023150"/>
    </source>
</evidence>
<dbReference type="GO" id="GO:1904047">
    <property type="term" value="F:S-adenosyl-L-methionine binding"/>
    <property type="evidence" value="ECO:0007669"/>
    <property type="project" value="UniProtKB-UniRule"/>
</dbReference>
<comment type="catalytic activity">
    <reaction evidence="11 12">
        <text>GTP + AH2 + S-adenosyl-L-methionine = (8S)-3',8-cyclo-7,8-dihydroguanosine 5'-triphosphate + 5'-deoxyadenosine + L-methionine + A + H(+)</text>
        <dbReference type="Rhea" id="RHEA:49576"/>
        <dbReference type="ChEBI" id="CHEBI:13193"/>
        <dbReference type="ChEBI" id="CHEBI:15378"/>
        <dbReference type="ChEBI" id="CHEBI:17319"/>
        <dbReference type="ChEBI" id="CHEBI:17499"/>
        <dbReference type="ChEBI" id="CHEBI:37565"/>
        <dbReference type="ChEBI" id="CHEBI:57844"/>
        <dbReference type="ChEBI" id="CHEBI:59789"/>
        <dbReference type="ChEBI" id="CHEBI:131766"/>
        <dbReference type="EC" id="4.1.99.22"/>
    </reaction>
</comment>
<dbReference type="GO" id="GO:0051539">
    <property type="term" value="F:4 iron, 4 sulfur cluster binding"/>
    <property type="evidence" value="ECO:0007669"/>
    <property type="project" value="UniProtKB-UniRule"/>
</dbReference>
<dbReference type="GO" id="GO:0005525">
    <property type="term" value="F:GTP binding"/>
    <property type="evidence" value="ECO:0007669"/>
    <property type="project" value="UniProtKB-UniRule"/>
</dbReference>
<dbReference type="AlphaFoldDB" id="A0AAW8B6Q4"/>
<feature type="binding site" evidence="12">
    <location>
        <position position="35"/>
    </location>
    <ligand>
        <name>[4Fe-4S] cluster</name>
        <dbReference type="ChEBI" id="CHEBI:49883"/>
        <label>1</label>
        <note>4Fe-4S-S-AdoMet</note>
    </ligand>
</feature>
<reference evidence="14" key="1">
    <citation type="journal article" date="2010" name="Int. J. Syst. Evol. Microbiol.">
        <title>Porticoccus litoralis gen. nov., sp. nov., a gammaproteobacterium isolated from the Yellow Sea.</title>
        <authorList>
            <person name="Oh H.M."/>
            <person name="Kim H."/>
            <person name="Kim K.M."/>
            <person name="Min G.S."/>
            <person name="Cho J.C."/>
        </authorList>
    </citation>
    <scope>NUCLEOTIDE SEQUENCE</scope>
    <source>
        <strain evidence="14">DSM 25064</strain>
    </source>
</reference>
<evidence type="ECO:0000256" key="1">
    <source>
        <dbReference type="ARBA" id="ARBA00012167"/>
    </source>
</evidence>
<keyword evidence="9 12" id="KW-0501">Molybdenum cofactor biosynthesis</keyword>
<dbReference type="InterPro" id="IPR007197">
    <property type="entry name" value="rSAM"/>
</dbReference>
<feature type="binding site" evidence="12">
    <location>
        <position position="260"/>
    </location>
    <ligand>
        <name>[4Fe-4S] cluster</name>
        <dbReference type="ChEBI" id="CHEBI:49883"/>
        <label>2</label>
        <note>4Fe-4S-substrate</note>
    </ligand>
</feature>
<evidence type="ECO:0000256" key="4">
    <source>
        <dbReference type="ARBA" id="ARBA00022723"/>
    </source>
</evidence>
<feature type="binding site" evidence="12">
    <location>
        <position position="21"/>
    </location>
    <ligand>
        <name>GTP</name>
        <dbReference type="ChEBI" id="CHEBI:37565"/>
    </ligand>
</feature>
<accession>A0AAW8B6Q4</accession>
<feature type="binding site" evidence="12">
    <location>
        <position position="32"/>
    </location>
    <ligand>
        <name>[4Fe-4S] cluster</name>
        <dbReference type="ChEBI" id="CHEBI:49883"/>
        <label>1</label>
        <note>4Fe-4S-S-AdoMet</note>
    </ligand>
</feature>
<keyword evidence="2 12" id="KW-0004">4Fe-4S</keyword>
<feature type="binding site" evidence="12">
    <location>
        <position position="34"/>
    </location>
    <ligand>
        <name>S-adenosyl-L-methionine</name>
        <dbReference type="ChEBI" id="CHEBI:59789"/>
    </ligand>
</feature>
<dbReference type="SFLD" id="SFLDS00029">
    <property type="entry name" value="Radical_SAM"/>
    <property type="match status" value="1"/>
</dbReference>
<dbReference type="CDD" id="cd21117">
    <property type="entry name" value="Twitch_MoaA"/>
    <property type="match status" value="1"/>
</dbReference>
<evidence type="ECO:0000313" key="14">
    <source>
        <dbReference type="EMBL" id="MDP1521470.1"/>
    </source>
</evidence>
<dbReference type="EC" id="4.1.99.22" evidence="1 12"/>
<dbReference type="SFLD" id="SFLDG01386">
    <property type="entry name" value="main_SPASM_domain-containing"/>
    <property type="match status" value="1"/>
</dbReference>
<evidence type="ECO:0000256" key="8">
    <source>
        <dbReference type="ARBA" id="ARBA00023134"/>
    </source>
</evidence>
<dbReference type="RefSeq" id="WP_305171134.1">
    <property type="nucleotide sequence ID" value="NZ_JAUUUU010000007.1"/>
</dbReference>
<feature type="binding site" evidence="12">
    <location>
        <position position="162"/>
    </location>
    <ligand>
        <name>GTP</name>
        <dbReference type="ChEBI" id="CHEBI:37565"/>
    </ligand>
</feature>
<keyword evidence="15" id="KW-1185">Reference proteome</keyword>
<keyword evidence="5 12" id="KW-0547">Nucleotide-binding</keyword>
<feature type="binding site" evidence="12">
    <location>
        <begin position="265"/>
        <end position="267"/>
    </location>
    <ligand>
        <name>GTP</name>
        <dbReference type="ChEBI" id="CHEBI:37565"/>
    </ligand>
</feature>
<dbReference type="InterPro" id="IPR050105">
    <property type="entry name" value="MoCo_biosynth_MoaA/MoaC"/>
</dbReference>
<feature type="binding site" evidence="12">
    <location>
        <position position="125"/>
    </location>
    <ligand>
        <name>S-adenosyl-L-methionine</name>
        <dbReference type="ChEBI" id="CHEBI:59789"/>
    </ligand>
</feature>
<feature type="binding site" evidence="12">
    <location>
        <position position="277"/>
    </location>
    <ligand>
        <name>[4Fe-4S] cluster</name>
        <dbReference type="ChEBI" id="CHEBI:49883"/>
        <label>2</label>
        <note>4Fe-4S-substrate</note>
    </ligand>
</feature>
<dbReference type="InterPro" id="IPR058240">
    <property type="entry name" value="rSAM_sf"/>
</dbReference>
<dbReference type="InterPro" id="IPR000385">
    <property type="entry name" value="MoaA_NifB_PqqE_Fe-S-bd_CS"/>
</dbReference>
<feature type="binding site" evidence="12">
    <location>
        <position position="196"/>
    </location>
    <ligand>
        <name>S-adenosyl-L-methionine</name>
        <dbReference type="ChEBI" id="CHEBI:59789"/>
    </ligand>
</feature>
<dbReference type="PROSITE" id="PS51918">
    <property type="entry name" value="RADICAL_SAM"/>
    <property type="match status" value="1"/>
</dbReference>
<sequence length="334" mass="37046">MSQIPSPQLVDRFGRVVDYLRLSVTDRCDFRCVYCMSDKMEFVPRQQLLTLEELAFLGRAFVELGVSRIRLTGGEPLVRRNVTELIHQLGQLVGLNELLLTTNGSQLAGVADDLVAASVQRINISLDSVDPVRFAAITRTGDLSSVLKGIRAAQQAGVERIKINSVIMRSQNDDEVIPLLEFALERGLDISFIEEMPLGDTGREDRHGQLVSSEEIRQQISSVYSLSASAVVTPGPSRYYQIKGSDSRIGFISPNSHNFCESCNRVRVTCEGRLLLCLGNEHSVDLRHVIRSSPGDMAALKQAITDAMQIKPEKHHFYDADQPQMVRFMNATGG</sequence>
<dbReference type="GO" id="GO:0046872">
    <property type="term" value="F:metal ion binding"/>
    <property type="evidence" value="ECO:0007669"/>
    <property type="project" value="UniProtKB-KW"/>
</dbReference>
<dbReference type="PANTHER" id="PTHR22960:SF0">
    <property type="entry name" value="MOLYBDENUM COFACTOR BIOSYNTHESIS PROTEIN 1"/>
    <property type="match status" value="1"/>
</dbReference>
<dbReference type="HAMAP" id="MF_01225_B">
    <property type="entry name" value="MoaA_B"/>
    <property type="match status" value="1"/>
</dbReference>
<comment type="pathway">
    <text evidence="12">Cofactor biosynthesis; molybdopterin biosynthesis.</text>
</comment>
<dbReference type="PROSITE" id="PS01305">
    <property type="entry name" value="MOAA_NIFB_PQQE"/>
    <property type="match status" value="1"/>
</dbReference>
<dbReference type="SUPFAM" id="SSF102114">
    <property type="entry name" value="Radical SAM enzymes"/>
    <property type="match status" value="1"/>
</dbReference>
<evidence type="ECO:0000256" key="6">
    <source>
        <dbReference type="ARBA" id="ARBA00023004"/>
    </source>
</evidence>
<dbReference type="Pfam" id="PF04055">
    <property type="entry name" value="Radical_SAM"/>
    <property type="match status" value="1"/>
</dbReference>
<proteinExistence type="inferred from homology"/>
<evidence type="ECO:0000313" key="15">
    <source>
        <dbReference type="Proteomes" id="UP001178354"/>
    </source>
</evidence>
<dbReference type="SMART" id="SM00729">
    <property type="entry name" value="Elp3"/>
    <property type="match status" value="1"/>
</dbReference>
<keyword evidence="3 12" id="KW-0949">S-adenosyl-L-methionine</keyword>
<comment type="similarity">
    <text evidence="12">Belongs to the radical SAM superfamily. MoaA family.</text>
</comment>
<dbReference type="SFLD" id="SFLDG01383">
    <property type="entry name" value="cyclic_pyranopterin_phosphate"/>
    <property type="match status" value="1"/>
</dbReference>
<dbReference type="InterPro" id="IPR013785">
    <property type="entry name" value="Aldolase_TIM"/>
</dbReference>
<dbReference type="InterPro" id="IPR010505">
    <property type="entry name" value="MoaA_twitch"/>
</dbReference>
<keyword evidence="10 12" id="KW-0456">Lyase</keyword>
<organism evidence="14 15">
    <name type="scientific">Porticoccus litoralis</name>
    <dbReference type="NCBI Taxonomy" id="434086"/>
    <lineage>
        <taxon>Bacteria</taxon>
        <taxon>Pseudomonadati</taxon>
        <taxon>Pseudomonadota</taxon>
        <taxon>Gammaproteobacteria</taxon>
        <taxon>Cellvibrionales</taxon>
        <taxon>Porticoccaceae</taxon>
        <taxon>Porticoccus</taxon>
    </lineage>
</organism>
<dbReference type="Proteomes" id="UP001178354">
    <property type="component" value="Unassembled WGS sequence"/>
</dbReference>
<reference evidence="14" key="2">
    <citation type="submission" date="2023-08" db="EMBL/GenBank/DDBJ databases">
        <authorList>
            <person name="Luo J."/>
        </authorList>
    </citation>
    <scope>NUCLEOTIDE SEQUENCE</scope>
    <source>
        <strain evidence="14">DSM 25064</strain>
    </source>
</reference>
<evidence type="ECO:0000256" key="12">
    <source>
        <dbReference type="HAMAP-Rule" id="MF_01225"/>
    </source>
</evidence>
<keyword evidence="7 12" id="KW-0411">Iron-sulfur</keyword>
<feature type="binding site" evidence="12">
    <location>
        <position position="28"/>
    </location>
    <ligand>
        <name>[4Fe-4S] cluster</name>
        <dbReference type="ChEBI" id="CHEBI:49883"/>
        <label>1</label>
        <note>4Fe-4S-S-AdoMet</note>
    </ligand>
</feature>
<dbReference type="EMBL" id="JAUUUU010000007">
    <property type="protein sequence ID" value="MDP1521470.1"/>
    <property type="molecule type" value="Genomic_DNA"/>
</dbReference>
<protein>
    <recommendedName>
        <fullName evidence="1 12">GTP 3',8-cyclase</fullName>
        <ecNumber evidence="1 12">4.1.99.22</ecNumber>
    </recommendedName>
    <alternativeName>
        <fullName evidence="12">Molybdenum cofactor biosynthesis protein A</fullName>
    </alternativeName>
</protein>
<feature type="binding site" evidence="12">
    <location>
        <position position="263"/>
    </location>
    <ligand>
        <name>[4Fe-4S] cluster</name>
        <dbReference type="ChEBI" id="CHEBI:49883"/>
        <label>2</label>
        <note>4Fe-4S-substrate</note>
    </ligand>
</feature>
<dbReference type="CDD" id="cd01335">
    <property type="entry name" value="Radical_SAM"/>
    <property type="match status" value="1"/>
</dbReference>
<dbReference type="NCBIfam" id="TIGR02666">
    <property type="entry name" value="moaA"/>
    <property type="match status" value="1"/>
</dbReference>
<keyword evidence="8 12" id="KW-0342">GTP-binding</keyword>
<dbReference type="InterPro" id="IPR006638">
    <property type="entry name" value="Elp3/MiaA/NifB-like_rSAM"/>
</dbReference>
<comment type="function">
    <text evidence="12">Catalyzes the cyclization of GTP to (8S)-3',8-cyclo-7,8-dihydroguanosine 5'-triphosphate.</text>
</comment>
<feature type="binding site" evidence="12">
    <location>
        <position position="101"/>
    </location>
    <ligand>
        <name>GTP</name>
        <dbReference type="ChEBI" id="CHEBI:37565"/>
    </ligand>
</feature>
<dbReference type="Gene3D" id="3.20.20.70">
    <property type="entry name" value="Aldolase class I"/>
    <property type="match status" value="1"/>
</dbReference>
<evidence type="ECO:0000256" key="11">
    <source>
        <dbReference type="ARBA" id="ARBA00048697"/>
    </source>
</evidence>
<comment type="subunit">
    <text evidence="12">Monomer and homodimer.</text>
</comment>
<dbReference type="PANTHER" id="PTHR22960">
    <property type="entry name" value="MOLYBDOPTERIN COFACTOR SYNTHESIS PROTEIN A"/>
    <property type="match status" value="1"/>
</dbReference>
<name>A0AAW8B6Q4_9GAMM</name>
<dbReference type="InterPro" id="IPR040064">
    <property type="entry name" value="MoaA-like"/>
</dbReference>
<feature type="domain" description="Radical SAM core" evidence="13">
    <location>
        <begin position="12"/>
        <end position="229"/>
    </location>
</feature>
<evidence type="ECO:0000256" key="5">
    <source>
        <dbReference type="ARBA" id="ARBA00022741"/>
    </source>
</evidence>
<dbReference type="GO" id="GO:0061798">
    <property type="term" value="F:GTP 3',8'-cyclase activity"/>
    <property type="evidence" value="ECO:0007669"/>
    <property type="project" value="UniProtKB-UniRule"/>
</dbReference>
<evidence type="ECO:0000256" key="3">
    <source>
        <dbReference type="ARBA" id="ARBA00022691"/>
    </source>
</evidence>
<evidence type="ECO:0000256" key="2">
    <source>
        <dbReference type="ARBA" id="ARBA00022485"/>
    </source>
</evidence>
<feature type="binding site" evidence="12">
    <location>
        <position position="70"/>
    </location>
    <ligand>
        <name>GTP</name>
        <dbReference type="ChEBI" id="CHEBI:37565"/>
    </ligand>
</feature>
<evidence type="ECO:0000256" key="7">
    <source>
        <dbReference type="ARBA" id="ARBA00023014"/>
    </source>
</evidence>
<feature type="binding site" evidence="12">
    <location>
        <position position="74"/>
    </location>
    <ligand>
        <name>S-adenosyl-L-methionine</name>
        <dbReference type="ChEBI" id="CHEBI:59789"/>
    </ligand>
</feature>
<dbReference type="GO" id="GO:0006777">
    <property type="term" value="P:Mo-molybdopterin cofactor biosynthetic process"/>
    <property type="evidence" value="ECO:0007669"/>
    <property type="project" value="UniProtKB-UniRule"/>
</dbReference>
<dbReference type="SFLD" id="SFLDG01067">
    <property type="entry name" value="SPASM/twitch_domain_containing"/>
    <property type="match status" value="1"/>
</dbReference>
<keyword evidence="6 12" id="KW-0408">Iron</keyword>
<keyword evidence="4 12" id="KW-0479">Metal-binding</keyword>
<dbReference type="InterPro" id="IPR013483">
    <property type="entry name" value="MoaA"/>
</dbReference>
<gene>
    <name evidence="12 14" type="primary">moaA</name>
    <name evidence="14" type="ORF">Q8A57_10865</name>
</gene>
<dbReference type="Pfam" id="PF06463">
    <property type="entry name" value="Mob_synth_C"/>
    <property type="match status" value="1"/>
</dbReference>
<comment type="cofactor">
    <cofactor evidence="12">
        <name>[4Fe-4S] cluster</name>
        <dbReference type="ChEBI" id="CHEBI:49883"/>
    </cofactor>
    <text evidence="12">Binds 2 [4Fe-4S] clusters. Binds 1 [4Fe-4S] cluster coordinated with 3 cysteines and an exchangeable S-adenosyl-L-methionine and 1 [4Fe-4S] cluster coordinated with 3 cysteines and the GTP-derived substrate.</text>
</comment>
<comment type="caution">
    <text evidence="14">The sequence shown here is derived from an EMBL/GenBank/DDBJ whole genome shotgun (WGS) entry which is preliminary data.</text>
</comment>
<evidence type="ECO:0000259" key="13">
    <source>
        <dbReference type="PROSITE" id="PS51918"/>
    </source>
</evidence>